<proteinExistence type="predicted"/>
<name>A0A0D2KZ97_HYPSF</name>
<accession>A0A0D2KZ97</accession>
<keyword evidence="2" id="KW-1185">Reference proteome</keyword>
<reference evidence="2" key="1">
    <citation type="submission" date="2014-04" db="EMBL/GenBank/DDBJ databases">
        <title>Evolutionary Origins and Diversification of the Mycorrhizal Mutualists.</title>
        <authorList>
            <consortium name="DOE Joint Genome Institute"/>
            <consortium name="Mycorrhizal Genomics Consortium"/>
            <person name="Kohler A."/>
            <person name="Kuo A."/>
            <person name="Nagy L.G."/>
            <person name="Floudas D."/>
            <person name="Copeland A."/>
            <person name="Barry K.W."/>
            <person name="Cichocki N."/>
            <person name="Veneault-Fourrey C."/>
            <person name="LaButti K."/>
            <person name="Lindquist E.A."/>
            <person name="Lipzen A."/>
            <person name="Lundell T."/>
            <person name="Morin E."/>
            <person name="Murat C."/>
            <person name="Riley R."/>
            <person name="Ohm R."/>
            <person name="Sun H."/>
            <person name="Tunlid A."/>
            <person name="Henrissat B."/>
            <person name="Grigoriev I.V."/>
            <person name="Hibbett D.S."/>
            <person name="Martin F."/>
        </authorList>
    </citation>
    <scope>NUCLEOTIDE SEQUENCE [LARGE SCALE GENOMIC DNA]</scope>
    <source>
        <strain evidence="2">FD-334 SS-4</strain>
    </source>
</reference>
<gene>
    <name evidence="1" type="ORF">HYPSUDRAFT_117469</name>
</gene>
<dbReference type="AlphaFoldDB" id="A0A0D2KZ97"/>
<dbReference type="OrthoDB" id="3268696at2759"/>
<dbReference type="OMA" id="HFFINDC"/>
<protein>
    <submittedName>
        <fullName evidence="1">Uncharacterized protein</fullName>
    </submittedName>
</protein>
<feature type="non-terminal residue" evidence="1">
    <location>
        <position position="134"/>
    </location>
</feature>
<organism evidence="1 2">
    <name type="scientific">Hypholoma sublateritium (strain FD-334 SS-4)</name>
    <dbReference type="NCBI Taxonomy" id="945553"/>
    <lineage>
        <taxon>Eukaryota</taxon>
        <taxon>Fungi</taxon>
        <taxon>Dikarya</taxon>
        <taxon>Basidiomycota</taxon>
        <taxon>Agaricomycotina</taxon>
        <taxon>Agaricomycetes</taxon>
        <taxon>Agaricomycetidae</taxon>
        <taxon>Agaricales</taxon>
        <taxon>Agaricineae</taxon>
        <taxon>Strophariaceae</taxon>
        <taxon>Hypholoma</taxon>
    </lineage>
</organism>
<dbReference type="Proteomes" id="UP000054270">
    <property type="component" value="Unassembled WGS sequence"/>
</dbReference>
<evidence type="ECO:0000313" key="1">
    <source>
        <dbReference type="EMBL" id="KJA19782.1"/>
    </source>
</evidence>
<sequence length="134" mass="15254">PFWTVLDSAPFPIVPSPLGISRLRLSSYQFTAEDYHAYCHDCAEILRSPRAARQALMRGGILWRLAMEHASFQDVLAGPFFATTTQHQCRSFNGASDRFYIDDVLTTHEMEVICGVYYVYTGQGTQIAKKSWWP</sequence>
<feature type="non-terminal residue" evidence="1">
    <location>
        <position position="1"/>
    </location>
</feature>
<evidence type="ECO:0000313" key="2">
    <source>
        <dbReference type="Proteomes" id="UP000054270"/>
    </source>
</evidence>
<dbReference type="EMBL" id="KN817574">
    <property type="protein sequence ID" value="KJA19782.1"/>
    <property type="molecule type" value="Genomic_DNA"/>
</dbReference>